<dbReference type="Proteomes" id="UP000225277">
    <property type="component" value="Unassembled WGS sequence"/>
</dbReference>
<protein>
    <submittedName>
        <fullName evidence="2">Uncharacterized protein</fullName>
    </submittedName>
</protein>
<name>A0A2D3UWU6_9PEZI</name>
<evidence type="ECO:0000256" key="1">
    <source>
        <dbReference type="SAM" id="MobiDB-lite"/>
    </source>
</evidence>
<sequence>MVLPQAVSMKIPTKRALNRMIHCEDSSHHHTDAQTDDTSEEEKPQTPVPAGTVLPKIYGVALLSRDTLEGEVIDHYGKLARRHLRWFKQIADGHGGAEDSVLECFAAWKKDPSRSKEPVVIEIDVTKGEGEEGKLTRNARDETWLNVPLTSTEHPDWKVGQELPLKLVEKKTRTEEDGRVKRWWELHYTLTLGMSEEMMHLSVSIGKQVYASKYWSKNWEADGEFEEEEEEEYVIA</sequence>
<proteinExistence type="predicted"/>
<dbReference type="EMBL" id="FJUY01000004">
    <property type="protein sequence ID" value="CZT17620.1"/>
    <property type="molecule type" value="Genomic_DNA"/>
</dbReference>
<feature type="region of interest" description="Disordered" evidence="1">
    <location>
        <begin position="26"/>
        <end position="51"/>
    </location>
</feature>
<gene>
    <name evidence="2" type="ORF">RCC_03457</name>
</gene>
<dbReference type="RefSeq" id="XP_023624511.1">
    <property type="nucleotide sequence ID" value="XM_023768743.1"/>
</dbReference>
<accession>A0A2D3UWU6</accession>
<reference evidence="2 3" key="1">
    <citation type="submission" date="2016-03" db="EMBL/GenBank/DDBJ databases">
        <authorList>
            <person name="Ploux O."/>
        </authorList>
    </citation>
    <scope>NUCLEOTIDE SEQUENCE [LARGE SCALE GENOMIC DNA]</scope>
    <source>
        <strain evidence="2 3">URUG2</strain>
    </source>
</reference>
<evidence type="ECO:0000313" key="3">
    <source>
        <dbReference type="Proteomes" id="UP000225277"/>
    </source>
</evidence>
<evidence type="ECO:0000313" key="2">
    <source>
        <dbReference type="EMBL" id="CZT17620.1"/>
    </source>
</evidence>
<organism evidence="2 3">
    <name type="scientific">Ramularia collo-cygni</name>
    <dbReference type="NCBI Taxonomy" id="112498"/>
    <lineage>
        <taxon>Eukaryota</taxon>
        <taxon>Fungi</taxon>
        <taxon>Dikarya</taxon>
        <taxon>Ascomycota</taxon>
        <taxon>Pezizomycotina</taxon>
        <taxon>Dothideomycetes</taxon>
        <taxon>Dothideomycetidae</taxon>
        <taxon>Mycosphaerellales</taxon>
        <taxon>Mycosphaerellaceae</taxon>
        <taxon>Ramularia</taxon>
    </lineage>
</organism>
<keyword evidence="3" id="KW-1185">Reference proteome</keyword>
<dbReference type="AlphaFoldDB" id="A0A2D3UWU6"/>
<dbReference type="GeneID" id="35598658"/>